<gene>
    <name evidence="2" type="ORF">SAMN05428964_102490</name>
</gene>
<dbReference type="AlphaFoldDB" id="A0A285T8T7"/>
<reference evidence="2 3" key="1">
    <citation type="submission" date="2017-08" db="EMBL/GenBank/DDBJ databases">
        <authorList>
            <person name="de Groot N.N."/>
        </authorList>
    </citation>
    <scope>NUCLEOTIDE SEQUENCE [LARGE SCALE GENOMIC DNA]</scope>
    <source>
        <strain evidence="2 3">USBA 78</strain>
    </source>
</reference>
<evidence type="ECO:0000313" key="2">
    <source>
        <dbReference type="EMBL" id="SOC17362.1"/>
    </source>
</evidence>
<evidence type="ECO:0000313" key="3">
    <source>
        <dbReference type="Proteomes" id="UP000219068"/>
    </source>
</evidence>
<organism evidence="2 3">
    <name type="scientific">Thalassospira xiamenensis</name>
    <dbReference type="NCBI Taxonomy" id="220697"/>
    <lineage>
        <taxon>Bacteria</taxon>
        <taxon>Pseudomonadati</taxon>
        <taxon>Pseudomonadota</taxon>
        <taxon>Alphaproteobacteria</taxon>
        <taxon>Rhodospirillales</taxon>
        <taxon>Thalassospiraceae</taxon>
        <taxon>Thalassospira</taxon>
    </lineage>
</organism>
<keyword evidence="1" id="KW-0812">Transmembrane</keyword>
<sequence length="90" mass="10283">MIVGQICVVGVISSNFIFTIVLYKKLLVIKNGLKVSKKRDLFITNLHLNVLWSFKTIDHKSLYPFYSYSVIGGRDVWFVVLPIGYKSSRG</sequence>
<protein>
    <submittedName>
        <fullName evidence="2">Uncharacterized protein</fullName>
    </submittedName>
</protein>
<dbReference type="Proteomes" id="UP000219068">
    <property type="component" value="Unassembled WGS sequence"/>
</dbReference>
<keyword evidence="1" id="KW-1133">Transmembrane helix</keyword>
<accession>A0A285T8T7</accession>
<name>A0A285T8T7_9PROT</name>
<keyword evidence="1" id="KW-0472">Membrane</keyword>
<proteinExistence type="predicted"/>
<dbReference type="EMBL" id="OBMM01000002">
    <property type="protein sequence ID" value="SOC17362.1"/>
    <property type="molecule type" value="Genomic_DNA"/>
</dbReference>
<evidence type="ECO:0000256" key="1">
    <source>
        <dbReference type="SAM" id="Phobius"/>
    </source>
</evidence>
<feature type="transmembrane region" description="Helical" evidence="1">
    <location>
        <begin position="6"/>
        <end position="23"/>
    </location>
</feature>